<name>A0A484IB54_9ARCH</name>
<organism evidence="2 3">
    <name type="scientific">Candidatus Nitrosocosmicus franklandianus</name>
    <dbReference type="NCBI Taxonomy" id="1798806"/>
    <lineage>
        <taxon>Archaea</taxon>
        <taxon>Nitrososphaerota</taxon>
        <taxon>Nitrososphaeria</taxon>
        <taxon>Nitrososphaerales</taxon>
        <taxon>Nitrososphaeraceae</taxon>
        <taxon>Candidatus Nitrosocosmicus</taxon>
    </lineage>
</organism>
<keyword evidence="1" id="KW-0812">Transmembrane</keyword>
<dbReference type="GeneID" id="39421444"/>
<keyword evidence="3" id="KW-1185">Reference proteome</keyword>
<dbReference type="InterPro" id="IPR036390">
    <property type="entry name" value="WH_DNA-bd_sf"/>
</dbReference>
<evidence type="ECO:0000256" key="1">
    <source>
        <dbReference type="SAM" id="Phobius"/>
    </source>
</evidence>
<evidence type="ECO:0000313" key="3">
    <source>
        <dbReference type="Proteomes" id="UP000294299"/>
    </source>
</evidence>
<proteinExistence type="predicted"/>
<reference evidence="2 3" key="1">
    <citation type="submission" date="2019-02" db="EMBL/GenBank/DDBJ databases">
        <authorList>
            <person name="Lehtovirta-Morley E L."/>
        </authorList>
    </citation>
    <scope>NUCLEOTIDE SEQUENCE [LARGE SCALE GENOMIC DNA]</scope>
    <source>
        <strain evidence="2">NFRAN1</strain>
    </source>
</reference>
<dbReference type="SUPFAM" id="SSF46785">
    <property type="entry name" value="Winged helix' DNA-binding domain"/>
    <property type="match status" value="1"/>
</dbReference>
<keyword evidence="1" id="KW-1133">Transmembrane helix</keyword>
<feature type="transmembrane region" description="Helical" evidence="1">
    <location>
        <begin position="156"/>
        <end position="180"/>
    </location>
</feature>
<dbReference type="EMBL" id="LR216287">
    <property type="protein sequence ID" value="VFJ14525.1"/>
    <property type="molecule type" value="Genomic_DNA"/>
</dbReference>
<dbReference type="RefSeq" id="WP_134484707.1">
    <property type="nucleotide sequence ID" value="NZ_LR216287.1"/>
</dbReference>
<accession>A0A484IB54</accession>
<keyword evidence="1" id="KW-0472">Membrane</keyword>
<dbReference type="Proteomes" id="UP000294299">
    <property type="component" value="Chromosome NFRAN"/>
</dbReference>
<dbReference type="KEGG" id="nfn:NFRAN_2203"/>
<evidence type="ECO:0000313" key="2">
    <source>
        <dbReference type="EMBL" id="VFJ14525.1"/>
    </source>
</evidence>
<dbReference type="AlphaFoldDB" id="A0A484IB54"/>
<gene>
    <name evidence="2" type="ORF">NFRAN_2203</name>
</gene>
<protein>
    <submittedName>
        <fullName evidence="2">Uncharacterized protein</fullName>
    </submittedName>
</protein>
<sequence>MTDFVTIEKQEYDNLLYYKNYVEERDARLNIMALQIDNIKRKLDLDNYGKPEATEDNLSQRHLDVLQILKSNPGCNKQFIVNFLDGKYSRVTVFKLLDDLVKWNLIDIEREKLNSQNLKLFLKDEDLQIGLIKDLDLFERSFFELTYKIKKENDRLLLFEILRIFFDFISLSFLISFINWTHEIKNKKILYYINRLTFEKLLGFQSNLMIELEGIDQSILKDFLNFISENQLRFLSLTSYSNCYNKFKENNLGHEIAVILDFLFDLRNKLIDDLSFRQIGKCQDNIF</sequence>